<evidence type="ECO:0000313" key="1">
    <source>
        <dbReference type="EMBL" id="PPK64592.1"/>
    </source>
</evidence>
<reference evidence="1 2" key="1">
    <citation type="submission" date="2018-02" db="EMBL/GenBank/DDBJ databases">
        <title>Subsurface microbial communities from deep shales in Ohio and West Virginia, USA.</title>
        <authorList>
            <person name="Wrighton K."/>
        </authorList>
    </citation>
    <scope>NUCLEOTIDE SEQUENCE [LARGE SCALE GENOMIC DNA]</scope>
    <source>
        <strain evidence="1 2">OWC-G53F</strain>
    </source>
</reference>
<accession>A0A2S6GH87</accession>
<evidence type="ECO:0000313" key="2">
    <source>
        <dbReference type="Proteomes" id="UP000238071"/>
    </source>
</evidence>
<proteinExistence type="predicted"/>
<dbReference type="AlphaFoldDB" id="A0A2S6GH87"/>
<keyword evidence="2" id="KW-1185">Reference proteome</keyword>
<name>A0A2S6GH87_9GAMM</name>
<comment type="caution">
    <text evidence="1">The sequence shown here is derived from an EMBL/GenBank/DDBJ whole genome shotgun (WGS) entry which is preliminary data.</text>
</comment>
<gene>
    <name evidence="1" type="ORF">B0F88_12511</name>
</gene>
<organism evidence="1 2">
    <name type="scientific">Methylobacter tundripaludum</name>
    <dbReference type="NCBI Taxonomy" id="173365"/>
    <lineage>
        <taxon>Bacteria</taxon>
        <taxon>Pseudomonadati</taxon>
        <taxon>Pseudomonadota</taxon>
        <taxon>Gammaproteobacteria</taxon>
        <taxon>Methylococcales</taxon>
        <taxon>Methylococcaceae</taxon>
        <taxon>Methylobacter</taxon>
    </lineage>
</organism>
<dbReference type="EMBL" id="PTIY01000025">
    <property type="protein sequence ID" value="PPK64592.1"/>
    <property type="molecule type" value="Genomic_DNA"/>
</dbReference>
<sequence>MSNVLIIGNHVKVQGMPNDFKILSYNFVLGGSVEMILESSEGSRIFLKRRKSQITDIEHEYDFDTGSNDENYGY</sequence>
<protein>
    <submittedName>
        <fullName evidence="1">Uncharacterized protein</fullName>
    </submittedName>
</protein>
<dbReference type="Proteomes" id="UP000238071">
    <property type="component" value="Unassembled WGS sequence"/>
</dbReference>